<keyword evidence="1" id="KW-0560">Oxidoreductase</keyword>
<feature type="non-terminal residue" evidence="1">
    <location>
        <position position="34"/>
    </location>
</feature>
<sequence>PPQVRWGYDWKAAPGSEEARLTEYFLTDRDWLGG</sequence>
<dbReference type="GO" id="GO:0006779">
    <property type="term" value="P:porphyrin-containing compound biosynthetic process"/>
    <property type="evidence" value="ECO:0007669"/>
    <property type="project" value="InterPro"/>
</dbReference>
<organism evidence="1 2">
    <name type="scientific">Pseudomonas savastanoi pv. glycinea str. race 4</name>
    <dbReference type="NCBI Taxonomy" id="875330"/>
    <lineage>
        <taxon>Bacteria</taxon>
        <taxon>Pseudomonadati</taxon>
        <taxon>Pseudomonadota</taxon>
        <taxon>Gammaproteobacteria</taxon>
        <taxon>Pseudomonadales</taxon>
        <taxon>Pseudomonadaceae</taxon>
        <taxon>Pseudomonas</taxon>
    </lineage>
</organism>
<dbReference type="GO" id="GO:0004109">
    <property type="term" value="F:coproporphyrinogen oxidase activity"/>
    <property type="evidence" value="ECO:0007669"/>
    <property type="project" value="UniProtKB-EC"/>
</dbReference>
<dbReference type="Proteomes" id="UP000005466">
    <property type="component" value="Unassembled WGS sequence"/>
</dbReference>
<dbReference type="EMBL" id="ADWY01004150">
    <property type="protein sequence ID" value="EGH19478.1"/>
    <property type="molecule type" value="Genomic_DNA"/>
</dbReference>
<dbReference type="SUPFAM" id="SSF102886">
    <property type="entry name" value="Coproporphyrinogen III oxidase"/>
    <property type="match status" value="1"/>
</dbReference>
<comment type="caution">
    <text evidence="1">The sequence shown here is derived from an EMBL/GenBank/DDBJ whole genome shotgun (WGS) entry which is preliminary data.</text>
</comment>
<proteinExistence type="predicted"/>
<gene>
    <name evidence="1" type="ORF">Pgy4_41554</name>
</gene>
<dbReference type="Gene3D" id="3.40.1500.10">
    <property type="entry name" value="Coproporphyrinogen III oxidase, aerobic"/>
    <property type="match status" value="1"/>
</dbReference>
<dbReference type="InterPro" id="IPR036406">
    <property type="entry name" value="Coprogen_oxidase_aer_sf"/>
</dbReference>
<reference evidence="1 2" key="1">
    <citation type="journal article" date="2011" name="PLoS Pathog.">
        <title>Dynamic evolution of pathogenicity revealed by sequencing and comparative genomics of 19 Pseudomonas syringae isolates.</title>
        <authorList>
            <person name="Baltrus D.A."/>
            <person name="Nishimura M.T."/>
            <person name="Romanchuk A."/>
            <person name="Chang J.H."/>
            <person name="Mukhtar M.S."/>
            <person name="Cherkis K."/>
            <person name="Roach J."/>
            <person name="Grant S.R."/>
            <person name="Jones C.D."/>
            <person name="Dangl J.L."/>
        </authorList>
    </citation>
    <scope>NUCLEOTIDE SEQUENCE [LARGE SCALE GENOMIC DNA]</scope>
    <source>
        <strain evidence="2">race 4</strain>
    </source>
</reference>
<dbReference type="HOGENOM" id="CLU_3378855_0_0_6"/>
<name>F3CJN6_PSESG</name>
<dbReference type="EC" id="1.3.3.3" evidence="1"/>
<dbReference type="AlphaFoldDB" id="F3CJN6"/>
<accession>F3CJN6</accession>
<evidence type="ECO:0000313" key="1">
    <source>
        <dbReference type="EMBL" id="EGH19478.1"/>
    </source>
</evidence>
<feature type="non-terminal residue" evidence="1">
    <location>
        <position position="1"/>
    </location>
</feature>
<protein>
    <submittedName>
        <fullName evidence="1">Coproporphyrinogen III oxidase</fullName>
        <ecNumber evidence="1">1.3.3.3</ecNumber>
    </submittedName>
</protein>
<evidence type="ECO:0000313" key="2">
    <source>
        <dbReference type="Proteomes" id="UP000005466"/>
    </source>
</evidence>